<organism evidence="12 13">
    <name type="scientific">Dasyornis broadbenti</name>
    <name type="common">rufous bristle-bird</name>
    <dbReference type="NCBI Taxonomy" id="243059"/>
    <lineage>
        <taxon>Eukaryota</taxon>
        <taxon>Metazoa</taxon>
        <taxon>Chordata</taxon>
        <taxon>Craniata</taxon>
        <taxon>Vertebrata</taxon>
        <taxon>Euteleostomi</taxon>
        <taxon>Archelosauria</taxon>
        <taxon>Archosauria</taxon>
        <taxon>Dinosauria</taxon>
        <taxon>Saurischia</taxon>
        <taxon>Theropoda</taxon>
        <taxon>Coelurosauria</taxon>
        <taxon>Aves</taxon>
        <taxon>Neognathae</taxon>
        <taxon>Neoaves</taxon>
        <taxon>Telluraves</taxon>
        <taxon>Australaves</taxon>
        <taxon>Passeriformes</taxon>
        <taxon>Meliphagoidea</taxon>
        <taxon>Dasyornithidae</taxon>
        <taxon>Dasyornis</taxon>
    </lineage>
</organism>
<evidence type="ECO:0000259" key="11">
    <source>
        <dbReference type="SMART" id="SM00921"/>
    </source>
</evidence>
<dbReference type="SUPFAM" id="SSF54452">
    <property type="entry name" value="MHC antigen-recognition domain"/>
    <property type="match status" value="1"/>
</dbReference>
<keyword evidence="9" id="KW-0491">MHC II</keyword>
<keyword evidence="4" id="KW-1133">Transmembrane helix</keyword>
<dbReference type="SMART" id="SM00921">
    <property type="entry name" value="MHC_II_beta"/>
    <property type="match status" value="1"/>
</dbReference>
<dbReference type="EMBL" id="VZRN01002983">
    <property type="protein sequence ID" value="NWV78937.1"/>
    <property type="molecule type" value="Genomic_DNA"/>
</dbReference>
<dbReference type="InterPro" id="IPR000353">
    <property type="entry name" value="MHC_II_b_N"/>
</dbReference>
<feature type="non-terminal residue" evidence="12">
    <location>
        <position position="1"/>
    </location>
</feature>
<evidence type="ECO:0000256" key="2">
    <source>
        <dbReference type="ARBA" id="ARBA00022692"/>
    </source>
</evidence>
<dbReference type="AlphaFoldDB" id="A0A7K6HTX1"/>
<keyword evidence="6" id="KW-0472">Membrane</keyword>
<evidence type="ECO:0000256" key="1">
    <source>
        <dbReference type="ARBA" id="ARBA00004479"/>
    </source>
</evidence>
<keyword evidence="8" id="KW-0325">Glycoprotein</keyword>
<dbReference type="InterPro" id="IPR014745">
    <property type="entry name" value="MHC_II_a/b_N"/>
</dbReference>
<evidence type="ECO:0000256" key="9">
    <source>
        <dbReference type="ARBA" id="ARBA00023182"/>
    </source>
</evidence>
<evidence type="ECO:0000256" key="8">
    <source>
        <dbReference type="ARBA" id="ARBA00023180"/>
    </source>
</evidence>
<gene>
    <name evidence="12" type="primary">H2eb1</name>
    <name evidence="12" type="ORF">DASBRO_R12993</name>
</gene>
<evidence type="ECO:0000256" key="7">
    <source>
        <dbReference type="ARBA" id="ARBA00023157"/>
    </source>
</evidence>
<evidence type="ECO:0000256" key="3">
    <source>
        <dbReference type="ARBA" id="ARBA00022859"/>
    </source>
</evidence>
<keyword evidence="13" id="KW-1185">Reference proteome</keyword>
<keyword evidence="2" id="KW-0812">Transmembrane</keyword>
<dbReference type="GO" id="GO:0042613">
    <property type="term" value="C:MHC class II protein complex"/>
    <property type="evidence" value="ECO:0007669"/>
    <property type="project" value="UniProtKB-KW"/>
</dbReference>
<keyword evidence="3" id="KW-0391">Immunity</keyword>
<dbReference type="Pfam" id="PF00969">
    <property type="entry name" value="MHC_II_beta"/>
    <property type="match status" value="1"/>
</dbReference>
<dbReference type="PANTHER" id="PTHR19944:SF99">
    <property type="entry name" value="HLA CLASS II HISTOCOMPATIBILITY ANTIGEN, DRB1 BETA CHAIN"/>
    <property type="match status" value="1"/>
</dbReference>
<reference evidence="12 13" key="1">
    <citation type="submission" date="2019-09" db="EMBL/GenBank/DDBJ databases">
        <title>Bird 10,000 Genomes (B10K) Project - Family phase.</title>
        <authorList>
            <person name="Zhang G."/>
        </authorList>
    </citation>
    <scope>NUCLEOTIDE SEQUENCE [LARGE SCALE GENOMIC DNA]</scope>
    <source>
        <strain evidence="12">B10K-DU-029-49</strain>
        <tissue evidence="12">Liver</tissue>
    </source>
</reference>
<sequence>AVLVALVVLGAPPAAGAELSEVFQEHSLKECHFMNGTEKVRFLDRYIYNRVEYARFDSDVGKYVGFTPFGEKTAQYWNSLPNRLEYARTAVDRYCRHNYEVVTPFLVERRGER</sequence>
<dbReference type="PANTHER" id="PTHR19944">
    <property type="entry name" value="MHC CLASS II-RELATED"/>
    <property type="match status" value="1"/>
</dbReference>
<accession>A0A7K6HTX1</accession>
<evidence type="ECO:0000256" key="5">
    <source>
        <dbReference type="ARBA" id="ARBA00023130"/>
    </source>
</evidence>
<dbReference type="FunFam" id="3.10.320.10:FF:000001">
    <property type="entry name" value="HLA class II histocompatibility antigen, DRB1-1 beta chain"/>
    <property type="match status" value="1"/>
</dbReference>
<evidence type="ECO:0000256" key="4">
    <source>
        <dbReference type="ARBA" id="ARBA00022989"/>
    </source>
</evidence>
<evidence type="ECO:0000313" key="12">
    <source>
        <dbReference type="EMBL" id="NWV78937.1"/>
    </source>
</evidence>
<keyword evidence="5" id="KW-1064">Adaptive immunity</keyword>
<dbReference type="Gene3D" id="3.10.320.10">
    <property type="entry name" value="Class II Histocompatibility Antigen, M Beta Chain, Chain B, domain 1"/>
    <property type="match status" value="1"/>
</dbReference>
<name>A0A7K6HTX1_9PASS</name>
<evidence type="ECO:0000313" key="13">
    <source>
        <dbReference type="Proteomes" id="UP000521322"/>
    </source>
</evidence>
<evidence type="ECO:0000256" key="10">
    <source>
        <dbReference type="SAM" id="SignalP"/>
    </source>
</evidence>
<comment type="subcellular location">
    <subcellularLocation>
        <location evidence="1">Membrane</location>
        <topology evidence="1">Single-pass type I membrane protein</topology>
    </subcellularLocation>
</comment>
<feature type="signal peptide" evidence="10">
    <location>
        <begin position="1"/>
        <end position="17"/>
    </location>
</feature>
<dbReference type="InterPro" id="IPR050160">
    <property type="entry name" value="MHC/Immunoglobulin"/>
</dbReference>
<feature type="domain" description="MHC class II beta chain N-terminal" evidence="11">
    <location>
        <begin position="29"/>
        <end position="103"/>
    </location>
</feature>
<dbReference type="InterPro" id="IPR011162">
    <property type="entry name" value="MHC_I/II-like_Ag-recog"/>
</dbReference>
<comment type="caution">
    <text evidence="12">The sequence shown here is derived from an EMBL/GenBank/DDBJ whole genome shotgun (WGS) entry which is preliminary data.</text>
</comment>
<keyword evidence="7" id="KW-1015">Disulfide bond</keyword>
<feature type="non-terminal residue" evidence="12">
    <location>
        <position position="113"/>
    </location>
</feature>
<proteinExistence type="predicted"/>
<protein>
    <submittedName>
        <fullName evidence="12">HB2J protein</fullName>
    </submittedName>
</protein>
<keyword evidence="10" id="KW-0732">Signal</keyword>
<feature type="chain" id="PRO_5029658559" evidence="10">
    <location>
        <begin position="18"/>
        <end position="113"/>
    </location>
</feature>
<dbReference type="GO" id="GO:0002504">
    <property type="term" value="P:antigen processing and presentation of peptide or polysaccharide antigen via MHC class II"/>
    <property type="evidence" value="ECO:0007669"/>
    <property type="project" value="UniProtKB-KW"/>
</dbReference>
<dbReference type="GO" id="GO:0002250">
    <property type="term" value="P:adaptive immune response"/>
    <property type="evidence" value="ECO:0007669"/>
    <property type="project" value="UniProtKB-KW"/>
</dbReference>
<dbReference type="Proteomes" id="UP000521322">
    <property type="component" value="Unassembled WGS sequence"/>
</dbReference>
<evidence type="ECO:0000256" key="6">
    <source>
        <dbReference type="ARBA" id="ARBA00023136"/>
    </source>
</evidence>